<protein>
    <submittedName>
        <fullName evidence="2">Uncharacterized protein</fullName>
    </submittedName>
</protein>
<feature type="region of interest" description="Disordered" evidence="1">
    <location>
        <begin position="60"/>
        <end position="106"/>
    </location>
</feature>
<name>A0A9Q3BT12_9BASI</name>
<evidence type="ECO:0000256" key="1">
    <source>
        <dbReference type="SAM" id="MobiDB-lite"/>
    </source>
</evidence>
<dbReference type="AlphaFoldDB" id="A0A9Q3BT12"/>
<evidence type="ECO:0000313" key="3">
    <source>
        <dbReference type="Proteomes" id="UP000765509"/>
    </source>
</evidence>
<keyword evidence="3" id="KW-1185">Reference proteome</keyword>
<dbReference type="OrthoDB" id="2506384at2759"/>
<feature type="compositionally biased region" description="Basic and acidic residues" evidence="1">
    <location>
        <begin position="97"/>
        <end position="106"/>
    </location>
</feature>
<evidence type="ECO:0000313" key="2">
    <source>
        <dbReference type="EMBL" id="MBW0470563.1"/>
    </source>
</evidence>
<dbReference type="EMBL" id="AVOT02002490">
    <property type="protein sequence ID" value="MBW0470563.1"/>
    <property type="molecule type" value="Genomic_DNA"/>
</dbReference>
<reference evidence="2" key="1">
    <citation type="submission" date="2021-03" db="EMBL/GenBank/DDBJ databases">
        <title>Draft genome sequence of rust myrtle Austropuccinia psidii MF-1, a brazilian biotype.</title>
        <authorList>
            <person name="Quecine M.C."/>
            <person name="Pachon D.M.R."/>
            <person name="Bonatelli M.L."/>
            <person name="Correr F.H."/>
            <person name="Franceschini L.M."/>
            <person name="Leite T.F."/>
            <person name="Margarido G.R.A."/>
            <person name="Almeida C.A."/>
            <person name="Ferrarezi J.A."/>
            <person name="Labate C.A."/>
        </authorList>
    </citation>
    <scope>NUCLEOTIDE SEQUENCE</scope>
    <source>
        <strain evidence="2">MF-1</strain>
    </source>
</reference>
<feature type="compositionally biased region" description="Basic and acidic residues" evidence="1">
    <location>
        <begin position="62"/>
        <end position="82"/>
    </location>
</feature>
<organism evidence="2 3">
    <name type="scientific">Austropuccinia psidii MF-1</name>
    <dbReference type="NCBI Taxonomy" id="1389203"/>
    <lineage>
        <taxon>Eukaryota</taxon>
        <taxon>Fungi</taxon>
        <taxon>Dikarya</taxon>
        <taxon>Basidiomycota</taxon>
        <taxon>Pucciniomycotina</taxon>
        <taxon>Pucciniomycetes</taxon>
        <taxon>Pucciniales</taxon>
        <taxon>Sphaerophragmiaceae</taxon>
        <taxon>Austropuccinia</taxon>
    </lineage>
</organism>
<sequence length="252" mass="28417">MAAAFFLQSLDNDKELSSLCQTLYDLKPFELSTITNRMSIEHARQESSHDQVLLINNNKQAESLKTKEKNKSEGGHKKTGFRDKKKGKNNNQGTVKKPSEEQDTNNRIKRIEQLLEKLQHTVQSTSVNAASEPRELIRQSGSDSDAFIIEEVNAMIGKNSQKLIYLDSRAGRTVVNDLTLLENPAPINKHINTFSNPVKVTHQGTLLFKGINIFPVYYVPNGLVNLLSVSQLCDHGMKLISKNNLFLIKYHN</sequence>
<dbReference type="Proteomes" id="UP000765509">
    <property type="component" value="Unassembled WGS sequence"/>
</dbReference>
<accession>A0A9Q3BT12</accession>
<comment type="caution">
    <text evidence="2">The sequence shown here is derived from an EMBL/GenBank/DDBJ whole genome shotgun (WGS) entry which is preliminary data.</text>
</comment>
<proteinExistence type="predicted"/>
<gene>
    <name evidence="2" type="ORF">O181_010278</name>
</gene>